<evidence type="ECO:0000259" key="5">
    <source>
        <dbReference type="PROSITE" id="PS50865"/>
    </source>
</evidence>
<evidence type="ECO:0000256" key="1">
    <source>
        <dbReference type="ARBA" id="ARBA00022723"/>
    </source>
</evidence>
<comment type="caution">
    <text evidence="6">The sequence shown here is derived from an EMBL/GenBank/DDBJ whole genome shotgun (WGS) entry which is preliminary data.</text>
</comment>
<organism evidence="6 7">
    <name type="scientific">Phanerochaete sordida</name>
    <dbReference type="NCBI Taxonomy" id="48140"/>
    <lineage>
        <taxon>Eukaryota</taxon>
        <taxon>Fungi</taxon>
        <taxon>Dikarya</taxon>
        <taxon>Basidiomycota</taxon>
        <taxon>Agaricomycotina</taxon>
        <taxon>Agaricomycetes</taxon>
        <taxon>Polyporales</taxon>
        <taxon>Phanerochaetaceae</taxon>
        <taxon>Phanerochaete</taxon>
    </lineage>
</organism>
<feature type="domain" description="MYND-type" evidence="5">
    <location>
        <begin position="9"/>
        <end position="54"/>
    </location>
</feature>
<evidence type="ECO:0000256" key="4">
    <source>
        <dbReference type="PROSITE-ProRule" id="PRU00134"/>
    </source>
</evidence>
<reference evidence="6 7" key="1">
    <citation type="submission" date="2021-08" db="EMBL/GenBank/DDBJ databases">
        <title>Draft Genome Sequence of Phanerochaete sordida strain YK-624.</title>
        <authorList>
            <person name="Mori T."/>
            <person name="Dohra H."/>
            <person name="Suzuki T."/>
            <person name="Kawagishi H."/>
            <person name="Hirai H."/>
        </authorList>
    </citation>
    <scope>NUCLEOTIDE SEQUENCE [LARGE SCALE GENOMIC DNA]</scope>
    <source>
        <strain evidence="6 7">YK-624</strain>
    </source>
</reference>
<dbReference type="GO" id="GO:0008270">
    <property type="term" value="F:zinc ion binding"/>
    <property type="evidence" value="ECO:0007669"/>
    <property type="project" value="UniProtKB-KW"/>
</dbReference>
<dbReference type="InterPro" id="IPR002893">
    <property type="entry name" value="Znf_MYND"/>
</dbReference>
<proteinExistence type="predicted"/>
<gene>
    <name evidence="6" type="ORF">PsYK624_167750</name>
</gene>
<name>A0A9P3GT46_9APHY</name>
<dbReference type="OrthoDB" id="9922773at2759"/>
<dbReference type="Proteomes" id="UP000703269">
    <property type="component" value="Unassembled WGS sequence"/>
</dbReference>
<evidence type="ECO:0000256" key="2">
    <source>
        <dbReference type="ARBA" id="ARBA00022771"/>
    </source>
</evidence>
<dbReference type="Pfam" id="PF01753">
    <property type="entry name" value="zf-MYND"/>
    <property type="match status" value="1"/>
</dbReference>
<keyword evidence="1" id="KW-0479">Metal-binding</keyword>
<dbReference type="AlphaFoldDB" id="A0A9P3GT46"/>
<protein>
    <submittedName>
        <fullName evidence="6">Zinc finger MYND domain-containing protein</fullName>
    </submittedName>
</protein>
<evidence type="ECO:0000313" key="6">
    <source>
        <dbReference type="EMBL" id="GJF00487.1"/>
    </source>
</evidence>
<keyword evidence="2 4" id="KW-0863">Zinc-finger</keyword>
<dbReference type="PROSITE" id="PS01360">
    <property type="entry name" value="ZF_MYND_1"/>
    <property type="match status" value="1"/>
</dbReference>
<dbReference type="SUPFAM" id="SSF144232">
    <property type="entry name" value="HIT/MYND zinc finger-like"/>
    <property type="match status" value="1"/>
</dbReference>
<keyword evidence="7" id="KW-1185">Reference proteome</keyword>
<dbReference type="PROSITE" id="PS50865">
    <property type="entry name" value="ZF_MYND_2"/>
    <property type="match status" value="1"/>
</dbReference>
<dbReference type="EMBL" id="BPQB01000158">
    <property type="protein sequence ID" value="GJF00487.1"/>
    <property type="molecule type" value="Genomic_DNA"/>
</dbReference>
<dbReference type="Gene3D" id="6.10.140.2220">
    <property type="match status" value="1"/>
</dbReference>
<accession>A0A9P3GT46</accession>
<evidence type="ECO:0000313" key="7">
    <source>
        <dbReference type="Proteomes" id="UP000703269"/>
    </source>
</evidence>
<keyword evidence="3" id="KW-0862">Zinc</keyword>
<sequence>MDARSLASCFSCGAMADELPQGQHMKRCARCRITIYCSAECQREHWKLTHKNSCIPHHGLTAPVDALDAEGRRLKEPAQDTEARRVLDLGKRFSKWMDAWRHALTEYALVSLDLANYPERVTTHCTAIWTHPNPKPHTDKLRDFIVSRIEIYTQERIVEILPDMTKFVGKTGPDGLPLMPFITVLDDPADASTRTRVLQCKADPNFLAEYIGRDKGYSATCAQLAEHNLRVAVDTLPPLYAGNLFRAFEAKGQIPMLQPKNE</sequence>
<evidence type="ECO:0000256" key="3">
    <source>
        <dbReference type="ARBA" id="ARBA00022833"/>
    </source>
</evidence>